<evidence type="ECO:0000256" key="1">
    <source>
        <dbReference type="SAM" id="MobiDB-lite"/>
    </source>
</evidence>
<comment type="caution">
    <text evidence="2">The sequence shown here is derived from an EMBL/GenBank/DDBJ whole genome shotgun (WGS) entry which is preliminary data.</text>
</comment>
<protein>
    <submittedName>
        <fullName evidence="2">Uncharacterized protein</fullName>
    </submittedName>
</protein>
<name>A0A9D4I135_DREPO</name>
<accession>A0A9D4I135</accession>
<proteinExistence type="predicted"/>
<dbReference type="Proteomes" id="UP000828390">
    <property type="component" value="Unassembled WGS sequence"/>
</dbReference>
<feature type="region of interest" description="Disordered" evidence="1">
    <location>
        <begin position="1"/>
        <end position="21"/>
    </location>
</feature>
<sequence length="136" mass="14491">MAVKQGEKSGGGVVDDDDYDDDADLDKAISVLTKAVGDIDRGKTSVRLNNKPEVTSILTQLCNNQEIPANVDAIIDSALSNSKDTIPDSVADLIKSASSTTDSYTNQDDRSDVARAYNLATGKTNTEFPANFADIF</sequence>
<gene>
    <name evidence="2" type="ORF">DPMN_046975</name>
</gene>
<organism evidence="2 3">
    <name type="scientific">Dreissena polymorpha</name>
    <name type="common">Zebra mussel</name>
    <name type="synonym">Mytilus polymorpha</name>
    <dbReference type="NCBI Taxonomy" id="45954"/>
    <lineage>
        <taxon>Eukaryota</taxon>
        <taxon>Metazoa</taxon>
        <taxon>Spiralia</taxon>
        <taxon>Lophotrochozoa</taxon>
        <taxon>Mollusca</taxon>
        <taxon>Bivalvia</taxon>
        <taxon>Autobranchia</taxon>
        <taxon>Heteroconchia</taxon>
        <taxon>Euheterodonta</taxon>
        <taxon>Imparidentia</taxon>
        <taxon>Neoheterodontei</taxon>
        <taxon>Myida</taxon>
        <taxon>Dreissenoidea</taxon>
        <taxon>Dreissenidae</taxon>
        <taxon>Dreissena</taxon>
    </lineage>
</organism>
<evidence type="ECO:0000313" key="2">
    <source>
        <dbReference type="EMBL" id="KAH3740273.1"/>
    </source>
</evidence>
<reference evidence="2" key="1">
    <citation type="journal article" date="2019" name="bioRxiv">
        <title>The Genome of the Zebra Mussel, Dreissena polymorpha: A Resource for Invasive Species Research.</title>
        <authorList>
            <person name="McCartney M.A."/>
            <person name="Auch B."/>
            <person name="Kono T."/>
            <person name="Mallez S."/>
            <person name="Zhang Y."/>
            <person name="Obille A."/>
            <person name="Becker A."/>
            <person name="Abrahante J.E."/>
            <person name="Garbe J."/>
            <person name="Badalamenti J.P."/>
            <person name="Herman A."/>
            <person name="Mangelson H."/>
            <person name="Liachko I."/>
            <person name="Sullivan S."/>
            <person name="Sone E.D."/>
            <person name="Koren S."/>
            <person name="Silverstein K.A.T."/>
            <person name="Beckman K.B."/>
            <person name="Gohl D.M."/>
        </authorList>
    </citation>
    <scope>NUCLEOTIDE SEQUENCE</scope>
    <source>
        <strain evidence="2">Duluth1</strain>
        <tissue evidence="2">Whole animal</tissue>
    </source>
</reference>
<reference evidence="2" key="2">
    <citation type="submission" date="2020-11" db="EMBL/GenBank/DDBJ databases">
        <authorList>
            <person name="McCartney M.A."/>
            <person name="Auch B."/>
            <person name="Kono T."/>
            <person name="Mallez S."/>
            <person name="Becker A."/>
            <person name="Gohl D.M."/>
            <person name="Silverstein K.A.T."/>
            <person name="Koren S."/>
            <person name="Bechman K.B."/>
            <person name="Herman A."/>
            <person name="Abrahante J.E."/>
            <person name="Garbe J."/>
        </authorList>
    </citation>
    <scope>NUCLEOTIDE SEQUENCE</scope>
    <source>
        <strain evidence="2">Duluth1</strain>
        <tissue evidence="2">Whole animal</tissue>
    </source>
</reference>
<evidence type="ECO:0000313" key="3">
    <source>
        <dbReference type="Proteomes" id="UP000828390"/>
    </source>
</evidence>
<dbReference type="AlphaFoldDB" id="A0A9D4I135"/>
<dbReference type="EMBL" id="JAIWYP010000011">
    <property type="protein sequence ID" value="KAH3740273.1"/>
    <property type="molecule type" value="Genomic_DNA"/>
</dbReference>
<keyword evidence="3" id="KW-1185">Reference proteome</keyword>